<dbReference type="InterPro" id="IPR038922">
    <property type="entry name" value="HYPK_UBA"/>
</dbReference>
<evidence type="ECO:0000259" key="1">
    <source>
        <dbReference type="Pfam" id="PF19026"/>
    </source>
</evidence>
<reference evidence="3" key="1">
    <citation type="submission" date="2019-09" db="UniProtKB">
        <authorList>
            <consortium name="WormBaseParasite"/>
        </authorList>
    </citation>
    <scope>IDENTIFICATION</scope>
</reference>
<proteinExistence type="predicted"/>
<dbReference type="InterPro" id="IPR044034">
    <property type="entry name" value="NAC-like_UBA"/>
</dbReference>
<feature type="domain" description="Nascent polypeptide-associated complex subunit alpha-like UBA" evidence="1">
    <location>
        <begin position="20"/>
        <end position="59"/>
    </location>
</feature>
<accession>A0A183FEW4</accession>
<evidence type="ECO:0000313" key="3">
    <source>
        <dbReference type="WBParaSite" id="HPBE_0000496701-mRNA-1"/>
    </source>
</evidence>
<protein>
    <submittedName>
        <fullName evidence="3">HYPK_UBA domain-containing protein</fullName>
    </submittedName>
</protein>
<keyword evidence="2" id="KW-1185">Reference proteome</keyword>
<dbReference type="Proteomes" id="UP000050761">
    <property type="component" value="Unassembled WGS sequence"/>
</dbReference>
<dbReference type="AlphaFoldDB" id="A0A183FEW4"/>
<dbReference type="WBParaSite" id="HPBE_0000496701-mRNA-1">
    <property type="protein sequence ID" value="HPBE_0000496701-mRNA-1"/>
    <property type="gene ID" value="HPBE_0000496701"/>
</dbReference>
<dbReference type="CDD" id="cd14361">
    <property type="entry name" value="UBA_HYPK"/>
    <property type="match status" value="1"/>
</dbReference>
<organism evidence="2 3">
    <name type="scientific">Heligmosomoides polygyrus</name>
    <name type="common">Parasitic roundworm</name>
    <dbReference type="NCBI Taxonomy" id="6339"/>
    <lineage>
        <taxon>Eukaryota</taxon>
        <taxon>Metazoa</taxon>
        <taxon>Ecdysozoa</taxon>
        <taxon>Nematoda</taxon>
        <taxon>Chromadorea</taxon>
        <taxon>Rhabditida</taxon>
        <taxon>Rhabditina</taxon>
        <taxon>Rhabditomorpha</taxon>
        <taxon>Strongyloidea</taxon>
        <taxon>Heligmosomidae</taxon>
        <taxon>Heligmosomoides</taxon>
    </lineage>
</organism>
<name>A0A183FEW4_HELPZ</name>
<dbReference type="Pfam" id="PF19026">
    <property type="entry name" value="UBA_HYPK"/>
    <property type="match status" value="1"/>
</dbReference>
<evidence type="ECO:0000313" key="2">
    <source>
        <dbReference type="Proteomes" id="UP000050761"/>
    </source>
</evidence>
<sequence length="63" mass="7064">LKMSSDAIGKIISHPQQKVVNIKKDDLELIMHELELPKSMVEKKLIEVNGDVIAAIKSFMGFD</sequence>